<keyword evidence="1" id="KW-1133">Transmembrane helix</keyword>
<sequence>MVNSIFYTTYLVLLIFLALVAIGGYESTMRLVQYVEIQIRYLYVQIRMWFMRRRLERELRSFHKKFGDTNVRDKNLP</sequence>
<keyword evidence="1" id="KW-0812">Transmembrane</keyword>
<keyword evidence="1" id="KW-0472">Membrane</keyword>
<reference evidence="2" key="1">
    <citation type="submission" date="2019-04" db="EMBL/GenBank/DDBJ databases">
        <title>Genomic and proteomic characterization of cyanophage S-SCSM1 provides new insights into understanding the viral gene diversity and phage-host interactions.</title>
        <authorList>
            <person name="Wang Q."/>
            <person name="Xu Y."/>
            <person name="Jiao N."/>
            <person name="Zhang R."/>
        </authorList>
    </citation>
    <scope>NUCLEOTIDE SEQUENCE [LARGE SCALE GENOMIC DNA]</scope>
</reference>
<evidence type="ECO:0000313" key="2">
    <source>
        <dbReference type="EMBL" id="QFG06366.1"/>
    </source>
</evidence>
<dbReference type="EMBL" id="MK867354">
    <property type="protein sequence ID" value="QFG06366.1"/>
    <property type="molecule type" value="Genomic_DNA"/>
</dbReference>
<feature type="transmembrane region" description="Helical" evidence="1">
    <location>
        <begin position="7"/>
        <end position="25"/>
    </location>
</feature>
<name>A0A6M2ZIJ1_9CAUD</name>
<accession>A0A6M2ZIJ1</accession>
<gene>
    <name evidence="2" type="ORF">SSCSM1_110</name>
</gene>
<proteinExistence type="predicted"/>
<evidence type="ECO:0000256" key="1">
    <source>
        <dbReference type="SAM" id="Phobius"/>
    </source>
</evidence>
<protein>
    <submittedName>
        <fullName evidence="2">Uncharacterized protein</fullName>
    </submittedName>
</protein>
<organism evidence="2">
    <name type="scientific">Synechococcus phage S-SCSM1</name>
    <dbReference type="NCBI Taxonomy" id="2588487"/>
    <lineage>
        <taxon>Viruses</taxon>
        <taxon>Duplodnaviria</taxon>
        <taxon>Heunggongvirae</taxon>
        <taxon>Uroviricota</taxon>
        <taxon>Caudoviricetes</taxon>
        <taxon>Pantevenvirales</taxon>
        <taxon>Kyanoviridae</taxon>
        <taxon>Zhoulongquanvirus</taxon>
        <taxon>Zhoulongquanvirus esscess</taxon>
    </lineage>
</organism>